<organism evidence="2 3">
    <name type="scientific">Tripterygium wilfordii</name>
    <name type="common">Thunder God vine</name>
    <dbReference type="NCBI Taxonomy" id="458696"/>
    <lineage>
        <taxon>Eukaryota</taxon>
        <taxon>Viridiplantae</taxon>
        <taxon>Streptophyta</taxon>
        <taxon>Embryophyta</taxon>
        <taxon>Tracheophyta</taxon>
        <taxon>Spermatophyta</taxon>
        <taxon>Magnoliopsida</taxon>
        <taxon>eudicotyledons</taxon>
        <taxon>Gunneridae</taxon>
        <taxon>Pentapetalae</taxon>
        <taxon>rosids</taxon>
        <taxon>fabids</taxon>
        <taxon>Celastrales</taxon>
        <taxon>Celastraceae</taxon>
        <taxon>Tripterygium</taxon>
    </lineage>
</organism>
<dbReference type="InParanoid" id="A0A7J7D903"/>
<dbReference type="Proteomes" id="UP000593562">
    <property type="component" value="Unassembled WGS sequence"/>
</dbReference>
<feature type="region of interest" description="Disordered" evidence="1">
    <location>
        <begin position="421"/>
        <end position="440"/>
    </location>
</feature>
<reference evidence="2 3" key="1">
    <citation type="journal article" date="2020" name="Nat. Commun.">
        <title>Genome of Tripterygium wilfordii and identification of cytochrome P450 involved in triptolide biosynthesis.</title>
        <authorList>
            <person name="Tu L."/>
            <person name="Su P."/>
            <person name="Zhang Z."/>
            <person name="Gao L."/>
            <person name="Wang J."/>
            <person name="Hu T."/>
            <person name="Zhou J."/>
            <person name="Zhang Y."/>
            <person name="Zhao Y."/>
            <person name="Liu Y."/>
            <person name="Song Y."/>
            <person name="Tong Y."/>
            <person name="Lu Y."/>
            <person name="Yang J."/>
            <person name="Xu C."/>
            <person name="Jia M."/>
            <person name="Peters R.J."/>
            <person name="Huang L."/>
            <person name="Gao W."/>
        </authorList>
    </citation>
    <scope>NUCLEOTIDE SEQUENCE [LARGE SCALE GENOMIC DNA]</scope>
    <source>
        <strain evidence="3">cv. XIE 37</strain>
        <tissue evidence="2">Leaf</tissue>
    </source>
</reference>
<proteinExistence type="predicted"/>
<feature type="compositionally biased region" description="Basic and acidic residues" evidence="1">
    <location>
        <begin position="423"/>
        <end position="433"/>
    </location>
</feature>
<feature type="region of interest" description="Disordered" evidence="1">
    <location>
        <begin position="287"/>
        <end position="346"/>
    </location>
</feature>
<comment type="caution">
    <text evidence="2">The sequence shown here is derived from an EMBL/GenBank/DDBJ whole genome shotgun (WGS) entry which is preliminary data.</text>
</comment>
<accession>A0A7J7D903</accession>
<feature type="compositionally biased region" description="Acidic residues" evidence="1">
    <location>
        <begin position="325"/>
        <end position="335"/>
    </location>
</feature>
<evidence type="ECO:0000313" key="2">
    <source>
        <dbReference type="EMBL" id="KAF5742812.1"/>
    </source>
</evidence>
<keyword evidence="3" id="KW-1185">Reference proteome</keyword>
<gene>
    <name evidence="2" type="ORF">HS088_TW09G00872</name>
</gene>
<name>A0A7J7D903_TRIWF</name>
<evidence type="ECO:0000256" key="1">
    <source>
        <dbReference type="SAM" id="MobiDB-lite"/>
    </source>
</evidence>
<evidence type="ECO:0000313" key="3">
    <source>
        <dbReference type="Proteomes" id="UP000593562"/>
    </source>
</evidence>
<dbReference type="EMBL" id="JAAARO010000009">
    <property type="protein sequence ID" value="KAF5742812.1"/>
    <property type="molecule type" value="Genomic_DNA"/>
</dbReference>
<dbReference type="AlphaFoldDB" id="A0A7J7D903"/>
<protein>
    <recommendedName>
        <fullName evidence="4">Aminotransferase-like plant mobile domain-containing protein</fullName>
    </recommendedName>
</protein>
<sequence>MKSYRVWQIFLRGADYRIAKMVKSYKKTLALGHGLGSKETDKIIKKTLAKRTRKVADYKPQYRSNLQSVIREIESLSFRKAHLTELKKTPFWYLIHSIINNKLDKHKCRKSDDAIIDLIFFFDAKSRTFYINKKKLNITSDDIRLIFGIRDGGNIIDFGKRTKKIPTEFVRRRFEKCDRLTKVIISDALKLAIQGRQQNDIEDVARLLTLHILVSLFVPNKAQSLGWTYIEYVEDITNVTTYDWSMHILECLYMSLCANANNPTDVTGCVMSLPVSGGDIKITKFEKDLMKTNPEEERDSGDEETVSKEESKLGGGKEEQGGEKEGEEESAQEDNELMKISGENRREYEDIRGGEIEEIGEERGVNQDSGLIKLYEVAQHVENTEEKQNEAQSKIQELEKELKALKAREIDLEKQLAESMSNLEKKDKEHQDALMKLASL</sequence>
<evidence type="ECO:0008006" key="4">
    <source>
        <dbReference type="Google" id="ProtNLM"/>
    </source>
</evidence>
<feature type="compositionally biased region" description="Basic and acidic residues" evidence="1">
    <location>
        <begin position="305"/>
        <end position="324"/>
    </location>
</feature>